<feature type="region of interest" description="Disordered" evidence="13">
    <location>
        <begin position="1"/>
        <end position="223"/>
    </location>
</feature>
<feature type="region of interest" description="Disordered" evidence="13">
    <location>
        <begin position="433"/>
        <end position="489"/>
    </location>
</feature>
<dbReference type="GO" id="GO:0005634">
    <property type="term" value="C:nucleus"/>
    <property type="evidence" value="ECO:0007669"/>
    <property type="project" value="UniProtKB-SubCell"/>
</dbReference>
<dbReference type="GO" id="GO:0003677">
    <property type="term" value="F:DNA binding"/>
    <property type="evidence" value="ECO:0007669"/>
    <property type="project" value="UniProtKB-KW"/>
</dbReference>
<feature type="compositionally biased region" description="Basic and acidic residues" evidence="13">
    <location>
        <begin position="44"/>
        <end position="56"/>
    </location>
</feature>
<keyword evidence="6" id="KW-0862">Zinc</keyword>
<dbReference type="InterPro" id="IPR034731">
    <property type="entry name" value="Znf_CCHC_FOG"/>
</dbReference>
<evidence type="ECO:0000256" key="13">
    <source>
        <dbReference type="SAM" id="MobiDB-lite"/>
    </source>
</evidence>
<evidence type="ECO:0000313" key="17">
    <source>
        <dbReference type="Proteomes" id="UP001497497"/>
    </source>
</evidence>
<proteinExistence type="predicted"/>
<evidence type="ECO:0000256" key="8">
    <source>
        <dbReference type="ARBA" id="ARBA00023125"/>
    </source>
</evidence>
<feature type="region of interest" description="Disordered" evidence="13">
    <location>
        <begin position="1026"/>
        <end position="1049"/>
    </location>
</feature>
<evidence type="ECO:0000256" key="6">
    <source>
        <dbReference type="ARBA" id="ARBA00022833"/>
    </source>
</evidence>
<keyword evidence="5 12" id="KW-0863">Zinc-finger</keyword>
<feature type="compositionally biased region" description="Basic and acidic residues" evidence="13">
    <location>
        <begin position="777"/>
        <end position="787"/>
    </location>
</feature>
<dbReference type="SMART" id="SM00355">
    <property type="entry name" value="ZnF_C2H2"/>
    <property type="match status" value="8"/>
</dbReference>
<keyword evidence="2" id="KW-0678">Repressor</keyword>
<gene>
    <name evidence="16" type="ORF">GSLYS_00010430001</name>
</gene>
<name>A0AAV2HSN7_LYMST</name>
<dbReference type="SUPFAM" id="SSF57667">
    <property type="entry name" value="beta-beta-alpha zinc fingers"/>
    <property type="match status" value="6"/>
</dbReference>
<dbReference type="GO" id="GO:0061629">
    <property type="term" value="F:RNA polymerase II-specific DNA-binding transcription factor binding"/>
    <property type="evidence" value="ECO:0007669"/>
    <property type="project" value="InterPro"/>
</dbReference>
<dbReference type="GO" id="GO:0030154">
    <property type="term" value="P:cell differentiation"/>
    <property type="evidence" value="ECO:0007669"/>
    <property type="project" value="UniProtKB-ARBA"/>
</dbReference>
<dbReference type="InterPro" id="IPR036236">
    <property type="entry name" value="Znf_C2H2_sf"/>
</dbReference>
<dbReference type="GO" id="GO:0000122">
    <property type="term" value="P:negative regulation of transcription by RNA polymerase II"/>
    <property type="evidence" value="ECO:0007669"/>
    <property type="project" value="TreeGrafter"/>
</dbReference>
<feature type="region of interest" description="Disordered" evidence="13">
    <location>
        <begin position="676"/>
        <end position="720"/>
    </location>
</feature>
<dbReference type="PROSITE" id="PS51810">
    <property type="entry name" value="ZF_CCHC_FOG"/>
    <property type="match status" value="3"/>
</dbReference>
<feature type="compositionally biased region" description="Basic and acidic residues" evidence="13">
    <location>
        <begin position="801"/>
        <end position="812"/>
    </location>
</feature>
<dbReference type="PANTHER" id="PTHR12958">
    <property type="entry name" value="FRIEND OF GATA2-RELATED"/>
    <property type="match status" value="1"/>
</dbReference>
<dbReference type="InterPro" id="IPR013087">
    <property type="entry name" value="Znf_C2H2_type"/>
</dbReference>
<evidence type="ECO:0000256" key="9">
    <source>
        <dbReference type="ARBA" id="ARBA00023159"/>
    </source>
</evidence>
<comment type="subcellular location">
    <subcellularLocation>
        <location evidence="1">Nucleus</location>
    </subcellularLocation>
</comment>
<feature type="domain" description="CCHC FOG-type" evidence="15">
    <location>
        <begin position="880"/>
        <end position="913"/>
    </location>
</feature>
<evidence type="ECO:0000256" key="12">
    <source>
        <dbReference type="PROSITE-ProRule" id="PRU00042"/>
    </source>
</evidence>
<feature type="compositionally biased region" description="Polar residues" evidence="13">
    <location>
        <begin position="136"/>
        <end position="147"/>
    </location>
</feature>
<feature type="domain" description="C2H2-type" evidence="14">
    <location>
        <begin position="1604"/>
        <end position="1631"/>
    </location>
</feature>
<evidence type="ECO:0000256" key="10">
    <source>
        <dbReference type="ARBA" id="ARBA00023163"/>
    </source>
</evidence>
<feature type="region of interest" description="Disordered" evidence="13">
    <location>
        <begin position="350"/>
        <end position="380"/>
    </location>
</feature>
<evidence type="ECO:0000259" key="15">
    <source>
        <dbReference type="PROSITE" id="PS51810"/>
    </source>
</evidence>
<feature type="compositionally biased region" description="Low complexity" evidence="13">
    <location>
        <begin position="479"/>
        <end position="489"/>
    </location>
</feature>
<evidence type="ECO:0000256" key="2">
    <source>
        <dbReference type="ARBA" id="ARBA00022491"/>
    </source>
</evidence>
<keyword evidence="7" id="KW-0805">Transcription regulation</keyword>
<feature type="domain" description="C2H2-type" evidence="14">
    <location>
        <begin position="1192"/>
        <end position="1214"/>
    </location>
</feature>
<dbReference type="PROSITE" id="PS50157">
    <property type="entry name" value="ZINC_FINGER_C2H2_2"/>
    <property type="match status" value="5"/>
</dbReference>
<dbReference type="InterPro" id="IPR059121">
    <property type="entry name" value="CCHC_ZFPM2-like"/>
</dbReference>
<feature type="domain" description="CCHC FOG-type" evidence="15">
    <location>
        <begin position="1598"/>
        <end position="1631"/>
    </location>
</feature>
<feature type="compositionally biased region" description="Basic residues" evidence="13">
    <location>
        <begin position="1250"/>
        <end position="1261"/>
    </location>
</feature>
<feature type="compositionally biased region" description="Polar residues" evidence="13">
    <location>
        <begin position="1289"/>
        <end position="1303"/>
    </location>
</feature>
<feature type="compositionally biased region" description="Polar residues" evidence="13">
    <location>
        <begin position="1344"/>
        <end position="1367"/>
    </location>
</feature>
<feature type="region of interest" description="Disordered" evidence="13">
    <location>
        <begin position="757"/>
        <end position="827"/>
    </location>
</feature>
<evidence type="ECO:0000256" key="5">
    <source>
        <dbReference type="ARBA" id="ARBA00022771"/>
    </source>
</evidence>
<keyword evidence="4" id="KW-0677">Repeat</keyword>
<evidence type="ECO:0000256" key="1">
    <source>
        <dbReference type="ARBA" id="ARBA00004123"/>
    </source>
</evidence>
<dbReference type="Pfam" id="PF25445">
    <property type="entry name" value="CCHC_ZFPM2"/>
    <property type="match status" value="1"/>
</dbReference>
<keyword evidence="9" id="KW-0010">Activator</keyword>
<feature type="region of interest" description="Disordered" evidence="13">
    <location>
        <begin position="1244"/>
        <end position="1515"/>
    </location>
</feature>
<keyword evidence="10" id="KW-0804">Transcription</keyword>
<reference evidence="16 17" key="1">
    <citation type="submission" date="2024-04" db="EMBL/GenBank/DDBJ databases">
        <authorList>
            <consortium name="Genoscope - CEA"/>
            <person name="William W."/>
        </authorList>
    </citation>
    <scope>NUCLEOTIDE SEQUENCE [LARGE SCALE GENOMIC DNA]</scope>
</reference>
<evidence type="ECO:0000259" key="14">
    <source>
        <dbReference type="PROSITE" id="PS50157"/>
    </source>
</evidence>
<evidence type="ECO:0000256" key="3">
    <source>
        <dbReference type="ARBA" id="ARBA00022723"/>
    </source>
</evidence>
<dbReference type="InterPro" id="IPR046341">
    <property type="entry name" value="SET_dom_sf"/>
</dbReference>
<feature type="domain" description="C2H2-type" evidence="14">
    <location>
        <begin position="1074"/>
        <end position="1101"/>
    </location>
</feature>
<feature type="compositionally biased region" description="Basic and acidic residues" evidence="13">
    <location>
        <begin position="1305"/>
        <end position="1325"/>
    </location>
</feature>
<dbReference type="Pfam" id="PF21549">
    <property type="entry name" value="PRDM2_PR"/>
    <property type="match status" value="1"/>
</dbReference>
<keyword evidence="11" id="KW-0539">Nucleus</keyword>
<dbReference type="Gene3D" id="2.170.270.10">
    <property type="entry name" value="SET domain"/>
    <property type="match status" value="1"/>
</dbReference>
<feature type="compositionally biased region" description="Basic residues" evidence="13">
    <location>
        <begin position="186"/>
        <end position="199"/>
    </location>
</feature>
<dbReference type="Proteomes" id="UP001497497">
    <property type="component" value="Unassembled WGS sequence"/>
</dbReference>
<dbReference type="GO" id="GO:0045944">
    <property type="term" value="P:positive regulation of transcription by RNA polymerase II"/>
    <property type="evidence" value="ECO:0007669"/>
    <property type="project" value="TreeGrafter"/>
</dbReference>
<organism evidence="16 17">
    <name type="scientific">Lymnaea stagnalis</name>
    <name type="common">Great pond snail</name>
    <name type="synonym">Helix stagnalis</name>
    <dbReference type="NCBI Taxonomy" id="6523"/>
    <lineage>
        <taxon>Eukaryota</taxon>
        <taxon>Metazoa</taxon>
        <taxon>Spiralia</taxon>
        <taxon>Lophotrochozoa</taxon>
        <taxon>Mollusca</taxon>
        <taxon>Gastropoda</taxon>
        <taxon>Heterobranchia</taxon>
        <taxon>Euthyneura</taxon>
        <taxon>Panpulmonata</taxon>
        <taxon>Hygrophila</taxon>
        <taxon>Lymnaeoidea</taxon>
        <taxon>Lymnaeidae</taxon>
        <taxon>Lymnaea</taxon>
    </lineage>
</organism>
<evidence type="ECO:0000313" key="16">
    <source>
        <dbReference type="EMBL" id="CAL1536517.1"/>
    </source>
</evidence>
<feature type="domain" description="C2H2-type" evidence="14">
    <location>
        <begin position="493"/>
        <end position="520"/>
    </location>
</feature>
<feature type="compositionally biased region" description="Acidic residues" evidence="13">
    <location>
        <begin position="354"/>
        <end position="366"/>
    </location>
</feature>
<feature type="domain" description="CCHC FOG-type" evidence="15">
    <location>
        <begin position="546"/>
        <end position="579"/>
    </location>
</feature>
<keyword evidence="3" id="KW-0479">Metal-binding</keyword>
<feature type="region of interest" description="Disordered" evidence="13">
    <location>
        <begin position="518"/>
        <end position="537"/>
    </location>
</feature>
<dbReference type="GO" id="GO:0009653">
    <property type="term" value="P:anatomical structure morphogenesis"/>
    <property type="evidence" value="ECO:0007669"/>
    <property type="project" value="UniProtKB-ARBA"/>
</dbReference>
<dbReference type="InterPro" id="IPR039746">
    <property type="entry name" value="FOG"/>
</dbReference>
<dbReference type="EMBL" id="CAXITT010000232">
    <property type="protein sequence ID" value="CAL1536517.1"/>
    <property type="molecule type" value="Genomic_DNA"/>
</dbReference>
<keyword evidence="8" id="KW-0238">DNA-binding</keyword>
<accession>A0AAV2HSN7</accession>
<sequence length="1641" mass="179753">MSRRKQSNPKPLKHDEADEETKKMTQTGQHPSDEKSQQPPEESAQDRESDDSHPRSEGIPGWSADGTSADEEDNPLGSSDPAGGAGGAETTNPQDIAADGSPPLREHETREGSLGPPQKETEPSASPPAPKDGRGASSNKPADFNTQSIKPEPPSSPAPVSAGHENEPPSTAHQHRAAPPHFLGSRFRRRNRSRSRSRSKSGGVSASPEATPSSGQSREEAERALVNQLQLPSDVLYLKQLDINIHGTPSVGWVVCCAIPLPQGSSLGPFQGQLVPPETVKVGDLIVQFTNKKGQQALMNVAGQSGGWLALLRSAGSAADRNTHVYWEGGRIWCEVVADIDIGTELRATFTFQNEEDGEDGEPEEEGGVKEEVTSGEETSISVQHPHQQPAAPGHAALIYGCPFCGVRFSSPRTLQGHLSFYCSKKTSELNVNPATKERDKGNNPIKTPFGEGITVKQEADQTEEGTDTKHSEDEADNSGSFSSQSAPSSQMYKCKHCSYKADKLSSLNRHMRMHNNDKFKAANNLPRPDERDSGVQREKTVKIMKSPVMETFCKECRIQFSSLHTYKCHKEHYCAQRRKKALADPSAFAAMFHSPFCFADAAKVGIPSALQMAALNQGGLILPGAPGEANVPGATAVILTAPMLTANGMANIAISLPAMIMQPIVSGKDVMTSLTSPRAVSSPERLPTHPSTSQPSPIAPRTPLAHFLSPPPSVSKNDYIRSLDDHRKTKDYSPLSFDPHSDNDHPLDLSVSRKEIKSEPKNLDSDPQDIPSFLQPDKDGALDARRVIRPSSQASSPSEIKYKDLMDERDSASSSPSTSRRDDSVDVKHIAPQHFLRSDHLSPGSSQLIPHPSLLMSGAGFLPLPLAISPSSKCTSPSPGSNTISKCSDCNIVFYKHDNYLIHKKHYCSGKRRPSIPQALGVEAPALPLETNTHAVQEGQVATTHKQPSPGMLSPVEPIASKPKLKDLPTAVSPSKHSSEIKYKFYCVPCRIKFSNASILEAHKEYYCPAGKDSEQSVILQTAAADVSADVSPKDEQQQSSPDPPQEEFSCTRCSSIFSSARLLRLHVCDGGFPCPHCDHVSITDNRLTEHLKIHAPTKAYRCTICGYRGNTARGMRMHGKTHIDEGVDFTDENMLEYHEPALVPVVHSPHPGTATDSELLRLKNEPYKRRRSRKAYEKFDYPLPKVDVPQTCPLCGQKFINADFLSSHFKVHEIAASQVMAGLMKCIHCEYVGQDPDDLRGHFEMRHSGNHRNKRRRRSSPGTDDDHPGCSSDSPDEQISNHRRSKFTSQQKHMVISNPNSPIEDKPFRYDHLQATNKGDKLTGQDGCVSHVKSEPVDGEDQNSNASNDRLNHFLQTPDRSPSLTEDTESRSRSRSAMDIPVPVNRNEDQSERPMSPLRFNSQEKEPGEVVKTVHIKTEPSSFESEGLSGSKFHIDSQPDGQSTEQLKRRSEADKKCLSPERETNPLHRIGIKRRQSQQGDELSDRERTCSPHSPPKVTIKSEHHSPKPMSIAPNFLMTFPSTHALSPSSTTSLAKSSPLPFPVFETPPTTTSVFPPHTLAFPYTSPHVGLPYLFLPPHHATMPGPAAVKAVIKEERSGGARYCQNCDISFSKHSTYLAHKKYYCTARPRGEAQPSAKA</sequence>
<protein>
    <submittedName>
        <fullName evidence="16">Uncharacterized protein</fullName>
    </submittedName>
</protein>
<evidence type="ECO:0000256" key="11">
    <source>
        <dbReference type="ARBA" id="ARBA00023242"/>
    </source>
</evidence>
<comment type="caution">
    <text evidence="16">The sequence shown here is derived from an EMBL/GenBank/DDBJ whole genome shotgun (WGS) entry which is preliminary data.</text>
</comment>
<dbReference type="GO" id="GO:0008270">
    <property type="term" value="F:zinc ion binding"/>
    <property type="evidence" value="ECO:0007669"/>
    <property type="project" value="UniProtKB-KW"/>
</dbReference>
<keyword evidence="17" id="KW-1185">Reference proteome</keyword>
<dbReference type="InterPro" id="IPR001214">
    <property type="entry name" value="SET_dom"/>
</dbReference>
<feature type="domain" description="C2H2-type" evidence="14">
    <location>
        <begin position="400"/>
        <end position="427"/>
    </location>
</feature>
<dbReference type="PANTHER" id="PTHR12958:SF3">
    <property type="entry name" value="ZINC FINGER PROTEIN USH"/>
    <property type="match status" value="1"/>
</dbReference>
<feature type="compositionally biased region" description="Basic and acidic residues" evidence="13">
    <location>
        <begin position="12"/>
        <end position="23"/>
    </location>
</feature>
<dbReference type="Gene3D" id="3.30.160.60">
    <property type="entry name" value="Classic Zinc Finger"/>
    <property type="match status" value="2"/>
</dbReference>
<dbReference type="GO" id="GO:0007507">
    <property type="term" value="P:heart development"/>
    <property type="evidence" value="ECO:0007669"/>
    <property type="project" value="TreeGrafter"/>
</dbReference>
<feature type="compositionally biased region" description="Basic and acidic residues" evidence="13">
    <location>
        <begin position="1448"/>
        <end position="1468"/>
    </location>
</feature>
<evidence type="ECO:0000256" key="7">
    <source>
        <dbReference type="ARBA" id="ARBA00023015"/>
    </source>
</evidence>
<dbReference type="PROSITE" id="PS00028">
    <property type="entry name" value="ZINC_FINGER_C2H2_1"/>
    <property type="match status" value="1"/>
</dbReference>
<feature type="compositionally biased region" description="Basic and acidic residues" evidence="13">
    <location>
        <begin position="528"/>
        <end position="537"/>
    </location>
</feature>
<evidence type="ECO:0000256" key="4">
    <source>
        <dbReference type="ARBA" id="ARBA00022737"/>
    </source>
</evidence>